<dbReference type="STRING" id="1280837.A0A316VL02"/>
<dbReference type="AlphaFoldDB" id="A0A316VL02"/>
<dbReference type="InterPro" id="IPR001683">
    <property type="entry name" value="PX_dom"/>
</dbReference>
<name>A0A316VL02_9BASI</name>
<keyword evidence="15" id="KW-1185">Reference proteome</keyword>
<dbReference type="GO" id="GO:0034499">
    <property type="term" value="P:late endosome to Golgi transport"/>
    <property type="evidence" value="ECO:0007669"/>
    <property type="project" value="TreeGrafter"/>
</dbReference>
<evidence type="ECO:0000256" key="2">
    <source>
        <dbReference type="ARBA" id="ARBA00004255"/>
    </source>
</evidence>
<proteinExistence type="inferred from homology"/>
<gene>
    <name evidence="14" type="ORF">FA14DRAFT_163748</name>
</gene>
<evidence type="ECO:0000256" key="11">
    <source>
        <dbReference type="ARBA" id="ARBA00023136"/>
    </source>
</evidence>
<dbReference type="Gene3D" id="3.30.1520.10">
    <property type="entry name" value="Phox-like domain"/>
    <property type="match status" value="1"/>
</dbReference>
<evidence type="ECO:0000256" key="10">
    <source>
        <dbReference type="ARBA" id="ARBA00023121"/>
    </source>
</evidence>
<keyword evidence="7" id="KW-0963">Cytoplasm</keyword>
<evidence type="ECO:0000256" key="6">
    <source>
        <dbReference type="ARBA" id="ARBA00022448"/>
    </source>
</evidence>
<keyword evidence="9" id="KW-0333">Golgi apparatus</keyword>
<evidence type="ECO:0000256" key="12">
    <source>
        <dbReference type="ARBA" id="ARBA00025533"/>
    </source>
</evidence>
<dbReference type="RefSeq" id="XP_025358584.1">
    <property type="nucleotide sequence ID" value="XM_025499840.1"/>
</dbReference>
<evidence type="ECO:0000256" key="4">
    <source>
        <dbReference type="ARBA" id="ARBA00010883"/>
    </source>
</evidence>
<evidence type="ECO:0000256" key="9">
    <source>
        <dbReference type="ARBA" id="ARBA00023034"/>
    </source>
</evidence>
<keyword evidence="10" id="KW-0446">Lipid-binding</keyword>
<dbReference type="PROSITE" id="PS50195">
    <property type="entry name" value="PX"/>
    <property type="match status" value="1"/>
</dbReference>
<dbReference type="GO" id="GO:0000139">
    <property type="term" value="C:Golgi membrane"/>
    <property type="evidence" value="ECO:0007669"/>
    <property type="project" value="UniProtKB-SubCell"/>
</dbReference>
<dbReference type="FunCoup" id="A0A316VL02">
    <property type="interactions" value="186"/>
</dbReference>
<comment type="subcellular location">
    <subcellularLocation>
        <location evidence="3">Cytoplasm</location>
    </subcellularLocation>
    <subcellularLocation>
        <location evidence="2">Golgi apparatus membrane</location>
        <topology evidence="2">Peripheral membrane protein</topology>
        <orientation evidence="2">Cytoplasmic side</orientation>
    </subcellularLocation>
    <subcellularLocation>
        <location evidence="1">Prevacuolar compartment membrane</location>
        <topology evidence="1">Peripheral membrane protein</topology>
        <orientation evidence="1">Cytoplasmic side</orientation>
    </subcellularLocation>
</comment>
<dbReference type="GO" id="GO:0015031">
    <property type="term" value="P:protein transport"/>
    <property type="evidence" value="ECO:0007669"/>
    <property type="project" value="UniProtKB-KW"/>
</dbReference>
<feature type="domain" description="PX" evidence="13">
    <location>
        <begin position="7"/>
        <end position="124"/>
    </location>
</feature>
<keyword evidence="8" id="KW-0653">Protein transport</keyword>
<dbReference type="GeneID" id="37021621"/>
<evidence type="ECO:0000313" key="14">
    <source>
        <dbReference type="EMBL" id="PWN38282.1"/>
    </source>
</evidence>
<keyword evidence="6" id="KW-0813">Transport</keyword>
<dbReference type="PANTHER" id="PTHR45963">
    <property type="entry name" value="RE52028P"/>
    <property type="match status" value="1"/>
</dbReference>
<organism evidence="14 15">
    <name type="scientific">Meira miltonrushii</name>
    <dbReference type="NCBI Taxonomy" id="1280837"/>
    <lineage>
        <taxon>Eukaryota</taxon>
        <taxon>Fungi</taxon>
        <taxon>Dikarya</taxon>
        <taxon>Basidiomycota</taxon>
        <taxon>Ustilaginomycotina</taxon>
        <taxon>Exobasidiomycetes</taxon>
        <taxon>Exobasidiales</taxon>
        <taxon>Brachybasidiaceae</taxon>
        <taxon>Meira</taxon>
    </lineage>
</organism>
<dbReference type="GO" id="GO:0030904">
    <property type="term" value="C:retromer complex"/>
    <property type="evidence" value="ECO:0007669"/>
    <property type="project" value="TreeGrafter"/>
</dbReference>
<dbReference type="GO" id="GO:0032456">
    <property type="term" value="P:endocytic recycling"/>
    <property type="evidence" value="ECO:0007669"/>
    <property type="project" value="TreeGrafter"/>
</dbReference>
<dbReference type="InParanoid" id="A0A316VL02"/>
<dbReference type="SUPFAM" id="SSF64268">
    <property type="entry name" value="PX domain"/>
    <property type="match status" value="1"/>
</dbReference>
<accession>A0A316VL02</accession>
<dbReference type="InterPro" id="IPR036871">
    <property type="entry name" value="PX_dom_sf"/>
</dbReference>
<keyword evidence="11" id="KW-0472">Membrane</keyword>
<reference evidence="14 15" key="1">
    <citation type="journal article" date="2018" name="Mol. Biol. Evol.">
        <title>Broad Genomic Sampling Reveals a Smut Pathogenic Ancestry of the Fungal Clade Ustilaginomycotina.</title>
        <authorList>
            <person name="Kijpornyongpan T."/>
            <person name="Mondo S.J."/>
            <person name="Barry K."/>
            <person name="Sandor L."/>
            <person name="Lee J."/>
            <person name="Lipzen A."/>
            <person name="Pangilinan J."/>
            <person name="LaButti K."/>
            <person name="Hainaut M."/>
            <person name="Henrissat B."/>
            <person name="Grigoriev I.V."/>
            <person name="Spatafora J.W."/>
            <person name="Aime M.C."/>
        </authorList>
    </citation>
    <scope>NUCLEOTIDE SEQUENCE [LARGE SCALE GENOMIC DNA]</scope>
    <source>
        <strain evidence="14 15">MCA 3882</strain>
    </source>
</reference>
<evidence type="ECO:0000256" key="7">
    <source>
        <dbReference type="ARBA" id="ARBA00022490"/>
    </source>
</evidence>
<comment type="similarity">
    <text evidence="4">Belongs to the sorting nexin family.</text>
</comment>
<dbReference type="FunFam" id="3.30.1520.10:FF:000030">
    <property type="entry name" value="Sorting nexin-3, variant"/>
    <property type="match status" value="1"/>
</dbReference>
<comment type="function">
    <text evidence="12">Required for retention of late Golgi membrane proteins. Component of the retrieval machinery that functions by direct interaction with the cytosolic tails of certain TGN membrane proteins during the sorting/budding process at the prevacuolar compartment. Binds phosphatidylinositol 3-phosphate (PtdIns(P3)).</text>
</comment>
<evidence type="ECO:0000256" key="3">
    <source>
        <dbReference type="ARBA" id="ARBA00004496"/>
    </source>
</evidence>
<evidence type="ECO:0000256" key="1">
    <source>
        <dbReference type="ARBA" id="ARBA00004179"/>
    </source>
</evidence>
<dbReference type="OrthoDB" id="5227681at2759"/>
<dbReference type="GO" id="GO:0032266">
    <property type="term" value="F:phosphatidylinositol-3-phosphate binding"/>
    <property type="evidence" value="ECO:0007669"/>
    <property type="project" value="TreeGrafter"/>
</dbReference>
<dbReference type="EMBL" id="KZ819602">
    <property type="protein sequence ID" value="PWN38282.1"/>
    <property type="molecule type" value="Genomic_DNA"/>
</dbReference>
<protein>
    <recommendedName>
        <fullName evidence="5">Sorting nexin-3</fullName>
    </recommendedName>
</protein>
<evidence type="ECO:0000256" key="8">
    <source>
        <dbReference type="ARBA" id="ARBA00022927"/>
    </source>
</evidence>
<evidence type="ECO:0000256" key="5">
    <source>
        <dbReference type="ARBA" id="ARBA00020436"/>
    </source>
</evidence>
<dbReference type="InterPro" id="IPR051074">
    <property type="entry name" value="Sorting_Nexin"/>
</dbReference>
<dbReference type="Pfam" id="PF00787">
    <property type="entry name" value="PX"/>
    <property type="match status" value="1"/>
</dbReference>
<dbReference type="GO" id="GO:0031901">
    <property type="term" value="C:early endosome membrane"/>
    <property type="evidence" value="ECO:0007669"/>
    <property type="project" value="TreeGrafter"/>
</dbReference>
<evidence type="ECO:0000259" key="13">
    <source>
        <dbReference type="PROSITE" id="PS50195"/>
    </source>
</evidence>
<dbReference type="SMART" id="SM00312">
    <property type="entry name" value="PX"/>
    <property type="match status" value="1"/>
</dbReference>
<sequence>MYGVPENFLEVEVRNPMTHGFGRKMYTDYEIVTRTNIPAFRVRYSSVRRRYSDFEYFRDILERESTRVNIPPLPGKVFTNRFTDEVIEARREGLERFLQVVAGHPLLQTGSKVLCAFLQDPGFDRNQWM</sequence>
<dbReference type="PANTHER" id="PTHR45963:SF2">
    <property type="entry name" value="RE52028P"/>
    <property type="match status" value="1"/>
</dbReference>
<evidence type="ECO:0000313" key="15">
    <source>
        <dbReference type="Proteomes" id="UP000245771"/>
    </source>
</evidence>
<dbReference type="Proteomes" id="UP000245771">
    <property type="component" value="Unassembled WGS sequence"/>
</dbReference>